<dbReference type="Proteomes" id="UP001168972">
    <property type="component" value="Unassembled WGS sequence"/>
</dbReference>
<dbReference type="Pfam" id="PF01683">
    <property type="entry name" value="EB"/>
    <property type="match status" value="1"/>
</dbReference>
<dbReference type="CDD" id="cd00112">
    <property type="entry name" value="LDLa"/>
    <property type="match status" value="4"/>
</dbReference>
<sequence length="515" mass="57060">MTRLFFFGVFPMVLLMLDVTNSTPTIIKLRINDECYRDKDCEASIENSRCHLGYCRCKPFFAVHNGTSCVESTLLGNDCFVPEQCYLKVANSSCLDGVCRCEEGHLQFRRHTCLKAAKPGEVCYSHEHCRLWDSDTHCDFLIPDLFGRCQCSAPMKRDGEICRPDLLVLPPMASTQSSFIDNFFDDKNDSALYINEPEDEFDQINSDGNSTETGVQISWLKNATRLLSTPITTQKLPSNLVTRPMYRTPKPYHENTNELPDDSDSIIIEADEITELIQTTTSTTSSPTKADRHETIRLTPVSLGLTCNNDLECRMADTNSRCINGICDCKIGGGNNTCGARRTGCPVGTFQCRGSGVCISWFFICDGRRDCGDGSDEECSHGQCPQQSFHCKKSGTCISRAGQCDGRIDCPNGEDEEGCKNRRKCPNGAYRCNNGQCLPAYEFCNAVVSCRDGSDEPRGACRTRYRSRITPARNCPFRCANGQCRSDAITCSGRDGCGDGSDEVNCTVCRCPAIL</sequence>
<dbReference type="PANTHER" id="PTHR39069">
    <property type="entry name" value="ECDYSONE-INDUCIBLE GENE E1, ISOFORM A"/>
    <property type="match status" value="1"/>
</dbReference>
<comment type="caution">
    <text evidence="5">The sequence shown here is derived from an EMBL/GenBank/DDBJ whole genome shotgun (WGS) entry which is preliminary data.</text>
</comment>
<dbReference type="InterPro" id="IPR002172">
    <property type="entry name" value="LDrepeatLR_classA_rpt"/>
</dbReference>
<feature type="disulfide bond" evidence="2">
    <location>
        <begin position="425"/>
        <end position="437"/>
    </location>
</feature>
<feature type="disulfide bond" evidence="2">
    <location>
        <begin position="404"/>
        <end position="419"/>
    </location>
</feature>
<dbReference type="PANTHER" id="PTHR39069:SF1">
    <property type="entry name" value="ECDYSONE-INDUCIBLE GENE E1, ISOFORM A"/>
    <property type="match status" value="1"/>
</dbReference>
<dbReference type="Pfam" id="PF00057">
    <property type="entry name" value="Ldl_recept_a"/>
    <property type="match status" value="3"/>
</dbReference>
<keyword evidence="6" id="KW-1185">Reference proteome</keyword>
<feature type="domain" description="EB" evidence="4">
    <location>
        <begin position="66"/>
        <end position="113"/>
    </location>
</feature>
<dbReference type="Gene3D" id="4.10.400.10">
    <property type="entry name" value="Low-density Lipoprotein Receptor"/>
    <property type="match status" value="4"/>
</dbReference>
<reference evidence="5" key="1">
    <citation type="journal article" date="2023" name="bioRxiv">
        <title>Scaffold-level genome assemblies of two parasitoid biocontrol wasps reveal the parthenogenesis mechanism and an associated novel virus.</title>
        <authorList>
            <person name="Inwood S."/>
            <person name="Skelly J."/>
            <person name="Guhlin J."/>
            <person name="Harrop T."/>
            <person name="Goldson S."/>
            <person name="Dearden P."/>
        </authorList>
    </citation>
    <scope>NUCLEOTIDE SEQUENCE</scope>
    <source>
        <strain evidence="5">Lincoln</strain>
        <tissue evidence="5">Whole body</tissue>
    </source>
</reference>
<reference evidence="5" key="2">
    <citation type="submission" date="2023-03" db="EMBL/GenBank/DDBJ databases">
        <authorList>
            <person name="Inwood S.N."/>
            <person name="Skelly J.G."/>
            <person name="Guhlin J."/>
            <person name="Harrop T.W.R."/>
            <person name="Goldson S.G."/>
            <person name="Dearden P.K."/>
        </authorList>
    </citation>
    <scope>NUCLEOTIDE SEQUENCE</scope>
    <source>
        <strain evidence="5">Lincoln</strain>
        <tissue evidence="5">Whole body</tissue>
    </source>
</reference>
<evidence type="ECO:0000313" key="5">
    <source>
        <dbReference type="EMBL" id="KAK0178970.1"/>
    </source>
</evidence>
<dbReference type="SMART" id="SM00192">
    <property type="entry name" value="LDLa"/>
    <property type="match status" value="4"/>
</dbReference>
<name>A0AA39G0P8_MICHY</name>
<organism evidence="5 6">
    <name type="scientific">Microctonus hyperodae</name>
    <name type="common">Parasitoid wasp</name>
    <dbReference type="NCBI Taxonomy" id="165561"/>
    <lineage>
        <taxon>Eukaryota</taxon>
        <taxon>Metazoa</taxon>
        <taxon>Ecdysozoa</taxon>
        <taxon>Arthropoda</taxon>
        <taxon>Hexapoda</taxon>
        <taxon>Insecta</taxon>
        <taxon>Pterygota</taxon>
        <taxon>Neoptera</taxon>
        <taxon>Endopterygota</taxon>
        <taxon>Hymenoptera</taxon>
        <taxon>Apocrita</taxon>
        <taxon>Ichneumonoidea</taxon>
        <taxon>Braconidae</taxon>
        <taxon>Euphorinae</taxon>
        <taxon>Microctonus</taxon>
    </lineage>
</organism>
<feature type="disulfide bond" evidence="2">
    <location>
        <begin position="432"/>
        <end position="450"/>
    </location>
</feature>
<gene>
    <name evidence="5" type="ORF">PV327_007804</name>
</gene>
<proteinExistence type="predicted"/>
<evidence type="ECO:0000256" key="2">
    <source>
        <dbReference type="PROSITE-ProRule" id="PRU00124"/>
    </source>
</evidence>
<protein>
    <recommendedName>
        <fullName evidence="4">EB domain-containing protein</fullName>
    </recommendedName>
</protein>
<dbReference type="InterPro" id="IPR036055">
    <property type="entry name" value="LDL_receptor-like_sf"/>
</dbReference>
<dbReference type="InterPro" id="IPR006149">
    <property type="entry name" value="EB_dom"/>
</dbReference>
<dbReference type="PROSITE" id="PS50068">
    <property type="entry name" value="LDLRA_2"/>
    <property type="match status" value="4"/>
</dbReference>
<keyword evidence="3" id="KW-0732">Signal</keyword>
<evidence type="ECO:0000256" key="1">
    <source>
        <dbReference type="ARBA" id="ARBA00023157"/>
    </source>
</evidence>
<evidence type="ECO:0000259" key="4">
    <source>
        <dbReference type="Pfam" id="PF01683"/>
    </source>
</evidence>
<evidence type="ECO:0000256" key="3">
    <source>
        <dbReference type="SAM" id="SignalP"/>
    </source>
</evidence>
<evidence type="ECO:0000313" key="6">
    <source>
        <dbReference type="Proteomes" id="UP001168972"/>
    </source>
</evidence>
<dbReference type="SUPFAM" id="SSF57424">
    <property type="entry name" value="LDL receptor-like module"/>
    <property type="match status" value="4"/>
</dbReference>
<dbReference type="EMBL" id="JAQQBR010000004">
    <property type="protein sequence ID" value="KAK0178970.1"/>
    <property type="molecule type" value="Genomic_DNA"/>
</dbReference>
<dbReference type="PRINTS" id="PR00261">
    <property type="entry name" value="LDLRECEPTOR"/>
</dbReference>
<dbReference type="InterPro" id="IPR023415">
    <property type="entry name" value="LDLR_class-A_CS"/>
</dbReference>
<feature type="signal peptide" evidence="3">
    <location>
        <begin position="1"/>
        <end position="22"/>
    </location>
</feature>
<feature type="disulfide bond" evidence="2">
    <location>
        <begin position="491"/>
        <end position="506"/>
    </location>
</feature>
<dbReference type="PROSITE" id="PS01209">
    <property type="entry name" value="LDLRA_1"/>
    <property type="match status" value="2"/>
</dbReference>
<keyword evidence="1 2" id="KW-1015">Disulfide bond</keyword>
<comment type="caution">
    <text evidence="2">Lacks conserved residue(s) required for the propagation of feature annotation.</text>
</comment>
<feature type="chain" id="PRO_5041287893" description="EB domain-containing protein" evidence="3">
    <location>
        <begin position="23"/>
        <end position="515"/>
    </location>
</feature>
<accession>A0AA39G0P8</accession>
<feature type="disulfide bond" evidence="2">
    <location>
        <begin position="479"/>
        <end position="497"/>
    </location>
</feature>
<dbReference type="AlphaFoldDB" id="A0AA39G0P8"/>